<name>A0A2K2D3T6_BRADI</name>
<evidence type="ECO:0000313" key="2">
    <source>
        <dbReference type="EnsemblPlants" id="PNT68949"/>
    </source>
</evidence>
<reference evidence="2" key="3">
    <citation type="submission" date="2018-08" db="UniProtKB">
        <authorList>
            <consortium name="EnsemblPlants"/>
        </authorList>
    </citation>
    <scope>IDENTIFICATION</scope>
    <source>
        <strain evidence="2">cv. Bd21</strain>
    </source>
</reference>
<reference evidence="1" key="2">
    <citation type="submission" date="2017-06" db="EMBL/GenBank/DDBJ databases">
        <title>WGS assembly of Brachypodium distachyon.</title>
        <authorList>
            <consortium name="The International Brachypodium Initiative"/>
            <person name="Lucas S."/>
            <person name="Harmon-Smith M."/>
            <person name="Lail K."/>
            <person name="Tice H."/>
            <person name="Grimwood J."/>
            <person name="Bruce D."/>
            <person name="Barry K."/>
            <person name="Shu S."/>
            <person name="Lindquist E."/>
            <person name="Wang M."/>
            <person name="Pitluck S."/>
            <person name="Vogel J.P."/>
            <person name="Garvin D.F."/>
            <person name="Mockler T.C."/>
            <person name="Schmutz J."/>
            <person name="Rokhsar D."/>
            <person name="Bevan M.W."/>
        </authorList>
    </citation>
    <scope>NUCLEOTIDE SEQUENCE</scope>
    <source>
        <strain evidence="1">Bd21</strain>
    </source>
</reference>
<dbReference type="Proteomes" id="UP000008810">
    <property type="component" value="Chromosome 3"/>
</dbReference>
<dbReference type="Gramene" id="PNT68949">
    <property type="protein sequence ID" value="PNT68949"/>
    <property type="gene ID" value="BRADI_3g47366v3"/>
</dbReference>
<accession>A0A2K2D3T6</accession>
<dbReference type="EMBL" id="CM000882">
    <property type="protein sequence ID" value="PNT68949.1"/>
    <property type="molecule type" value="Genomic_DNA"/>
</dbReference>
<dbReference type="EnsemblPlants" id="PNT68949">
    <property type="protein sequence ID" value="PNT68949"/>
    <property type="gene ID" value="BRADI_3g47366v3"/>
</dbReference>
<dbReference type="InParanoid" id="A0A2K2D3T6"/>
<sequence length="69" mass="7776">MDSLHLDLALLQGTASERNSCKKYLARLLASNFQARRRERCSFLSAVHCSTMLLLLQIAKPGWQPMVVS</sequence>
<gene>
    <name evidence="1" type="ORF">BRADI_3g47366v3</name>
</gene>
<reference evidence="1 2" key="1">
    <citation type="journal article" date="2010" name="Nature">
        <title>Genome sequencing and analysis of the model grass Brachypodium distachyon.</title>
        <authorList>
            <consortium name="International Brachypodium Initiative"/>
        </authorList>
    </citation>
    <scope>NUCLEOTIDE SEQUENCE [LARGE SCALE GENOMIC DNA]</scope>
    <source>
        <strain evidence="1 2">Bd21</strain>
    </source>
</reference>
<protein>
    <submittedName>
        <fullName evidence="1 2">Uncharacterized protein</fullName>
    </submittedName>
</protein>
<keyword evidence="3" id="KW-1185">Reference proteome</keyword>
<proteinExistence type="predicted"/>
<evidence type="ECO:0000313" key="1">
    <source>
        <dbReference type="EMBL" id="PNT68949.1"/>
    </source>
</evidence>
<organism evidence="1">
    <name type="scientific">Brachypodium distachyon</name>
    <name type="common">Purple false brome</name>
    <name type="synonym">Trachynia distachya</name>
    <dbReference type="NCBI Taxonomy" id="15368"/>
    <lineage>
        <taxon>Eukaryota</taxon>
        <taxon>Viridiplantae</taxon>
        <taxon>Streptophyta</taxon>
        <taxon>Embryophyta</taxon>
        <taxon>Tracheophyta</taxon>
        <taxon>Spermatophyta</taxon>
        <taxon>Magnoliopsida</taxon>
        <taxon>Liliopsida</taxon>
        <taxon>Poales</taxon>
        <taxon>Poaceae</taxon>
        <taxon>BOP clade</taxon>
        <taxon>Pooideae</taxon>
        <taxon>Stipodae</taxon>
        <taxon>Brachypodieae</taxon>
        <taxon>Brachypodium</taxon>
    </lineage>
</organism>
<evidence type="ECO:0000313" key="3">
    <source>
        <dbReference type="Proteomes" id="UP000008810"/>
    </source>
</evidence>
<dbReference type="AlphaFoldDB" id="A0A2K2D3T6"/>